<gene>
    <name evidence="2" type="ORF">Taro_026276</name>
</gene>
<evidence type="ECO:0000313" key="2">
    <source>
        <dbReference type="EMBL" id="MQL93631.1"/>
    </source>
</evidence>
<dbReference type="AlphaFoldDB" id="A0A843VB03"/>
<sequence length="74" mass="8343">MGSCGGALGGWRAGDQAYQTHLLPLSVCFDLCKSSTWSRPKVTMKFKRRSKSRMGMPPSDERSNYESSYTIYIK</sequence>
<protein>
    <submittedName>
        <fullName evidence="2">Uncharacterized protein</fullName>
    </submittedName>
</protein>
<dbReference type="EMBL" id="NMUH01001584">
    <property type="protein sequence ID" value="MQL93631.1"/>
    <property type="molecule type" value="Genomic_DNA"/>
</dbReference>
<organism evidence="2 3">
    <name type="scientific">Colocasia esculenta</name>
    <name type="common">Wild taro</name>
    <name type="synonym">Arum esculentum</name>
    <dbReference type="NCBI Taxonomy" id="4460"/>
    <lineage>
        <taxon>Eukaryota</taxon>
        <taxon>Viridiplantae</taxon>
        <taxon>Streptophyta</taxon>
        <taxon>Embryophyta</taxon>
        <taxon>Tracheophyta</taxon>
        <taxon>Spermatophyta</taxon>
        <taxon>Magnoliopsida</taxon>
        <taxon>Liliopsida</taxon>
        <taxon>Araceae</taxon>
        <taxon>Aroideae</taxon>
        <taxon>Colocasieae</taxon>
        <taxon>Colocasia</taxon>
    </lineage>
</organism>
<accession>A0A843VB03</accession>
<dbReference type="Proteomes" id="UP000652761">
    <property type="component" value="Unassembled WGS sequence"/>
</dbReference>
<proteinExistence type="predicted"/>
<evidence type="ECO:0000313" key="3">
    <source>
        <dbReference type="Proteomes" id="UP000652761"/>
    </source>
</evidence>
<reference evidence="2" key="1">
    <citation type="submission" date="2017-07" db="EMBL/GenBank/DDBJ databases">
        <title>Taro Niue Genome Assembly and Annotation.</title>
        <authorList>
            <person name="Atibalentja N."/>
            <person name="Keating K."/>
            <person name="Fields C.J."/>
        </authorList>
    </citation>
    <scope>NUCLEOTIDE SEQUENCE</scope>
    <source>
        <strain evidence="2">Niue_2</strain>
        <tissue evidence="2">Leaf</tissue>
    </source>
</reference>
<evidence type="ECO:0000256" key="1">
    <source>
        <dbReference type="SAM" id="MobiDB-lite"/>
    </source>
</evidence>
<feature type="region of interest" description="Disordered" evidence="1">
    <location>
        <begin position="48"/>
        <end position="69"/>
    </location>
</feature>
<name>A0A843VB03_COLES</name>
<keyword evidence="3" id="KW-1185">Reference proteome</keyword>
<comment type="caution">
    <text evidence="2">The sequence shown here is derived from an EMBL/GenBank/DDBJ whole genome shotgun (WGS) entry which is preliminary data.</text>
</comment>